<dbReference type="PANTHER" id="PTHR34478">
    <property type="entry name" value="PROTEIN LEMA"/>
    <property type="match status" value="1"/>
</dbReference>
<comment type="caution">
    <text evidence="7">The sequence shown here is derived from an EMBL/GenBank/DDBJ whole genome shotgun (WGS) entry which is preliminary data.</text>
</comment>
<keyword evidence="5 6" id="KW-0472">Membrane</keyword>
<name>A0ABW5NRH2_9SPHI</name>
<dbReference type="EMBL" id="JBHUMA010000009">
    <property type="protein sequence ID" value="MFD2600412.1"/>
    <property type="molecule type" value="Genomic_DNA"/>
</dbReference>
<dbReference type="Pfam" id="PF04011">
    <property type="entry name" value="LemA"/>
    <property type="match status" value="1"/>
</dbReference>
<evidence type="ECO:0000256" key="1">
    <source>
        <dbReference type="ARBA" id="ARBA00004167"/>
    </source>
</evidence>
<dbReference type="RefSeq" id="WP_380870551.1">
    <property type="nucleotide sequence ID" value="NZ_JBHUMA010000009.1"/>
</dbReference>
<evidence type="ECO:0000256" key="6">
    <source>
        <dbReference type="SAM" id="Phobius"/>
    </source>
</evidence>
<comment type="similarity">
    <text evidence="2">Belongs to the LemA family.</text>
</comment>
<comment type="subcellular location">
    <subcellularLocation>
        <location evidence="1">Membrane</location>
        <topology evidence="1">Single-pass membrane protein</topology>
    </subcellularLocation>
</comment>
<evidence type="ECO:0000313" key="7">
    <source>
        <dbReference type="EMBL" id="MFD2600412.1"/>
    </source>
</evidence>
<keyword evidence="4 6" id="KW-1133">Transmembrane helix</keyword>
<dbReference type="Proteomes" id="UP001597393">
    <property type="component" value="Unassembled WGS sequence"/>
</dbReference>
<evidence type="ECO:0000256" key="3">
    <source>
        <dbReference type="ARBA" id="ARBA00022692"/>
    </source>
</evidence>
<feature type="transmembrane region" description="Helical" evidence="6">
    <location>
        <begin position="6"/>
        <end position="22"/>
    </location>
</feature>
<accession>A0ABW5NRH2</accession>
<organism evidence="7 8">
    <name type="scientific">Sphingobacterium corticis</name>
    <dbReference type="NCBI Taxonomy" id="1812823"/>
    <lineage>
        <taxon>Bacteria</taxon>
        <taxon>Pseudomonadati</taxon>
        <taxon>Bacteroidota</taxon>
        <taxon>Sphingobacteriia</taxon>
        <taxon>Sphingobacteriales</taxon>
        <taxon>Sphingobacteriaceae</taxon>
        <taxon>Sphingobacterium</taxon>
    </lineage>
</organism>
<dbReference type="InterPro" id="IPR023353">
    <property type="entry name" value="LemA-like_dom_sf"/>
</dbReference>
<keyword evidence="3 6" id="KW-0812">Transmembrane</keyword>
<dbReference type="SUPFAM" id="SSF140478">
    <property type="entry name" value="LemA-like"/>
    <property type="match status" value="1"/>
</dbReference>
<gene>
    <name evidence="7" type="ORF">ACFSQ3_15765</name>
</gene>
<sequence length="183" mass="20908">MEIAIIIIVVILIAIVYYNNLVRKRNQVENAFSSIDVMLKKRFDLIPNLVEVVKQYTNYEESALTKITELRQIALASGKTENRAEIDREIAASVRGMMIQVENYPDLKANQNYLNLQKTWTESEEQIAAARRAFNSNATVYNNAIMTFPGNLFAGMFSFKHQALLETPAEERVNLNARNLFNS</sequence>
<dbReference type="Gene3D" id="1.20.1440.20">
    <property type="entry name" value="LemA-like domain"/>
    <property type="match status" value="1"/>
</dbReference>
<evidence type="ECO:0000256" key="5">
    <source>
        <dbReference type="ARBA" id="ARBA00023136"/>
    </source>
</evidence>
<evidence type="ECO:0000256" key="2">
    <source>
        <dbReference type="ARBA" id="ARBA00008854"/>
    </source>
</evidence>
<dbReference type="PANTHER" id="PTHR34478:SF1">
    <property type="entry name" value="PROTEIN LEMA"/>
    <property type="match status" value="1"/>
</dbReference>
<proteinExistence type="inferred from homology"/>
<keyword evidence="8" id="KW-1185">Reference proteome</keyword>
<protein>
    <submittedName>
        <fullName evidence="7">LemA family protein</fullName>
    </submittedName>
</protein>
<evidence type="ECO:0000313" key="8">
    <source>
        <dbReference type="Proteomes" id="UP001597393"/>
    </source>
</evidence>
<evidence type="ECO:0000256" key="4">
    <source>
        <dbReference type="ARBA" id="ARBA00022989"/>
    </source>
</evidence>
<dbReference type="InterPro" id="IPR007156">
    <property type="entry name" value="MamQ_LemA"/>
</dbReference>
<reference evidence="8" key="1">
    <citation type="journal article" date="2019" name="Int. J. Syst. Evol. Microbiol.">
        <title>The Global Catalogue of Microorganisms (GCM) 10K type strain sequencing project: providing services to taxonomists for standard genome sequencing and annotation.</title>
        <authorList>
            <consortium name="The Broad Institute Genomics Platform"/>
            <consortium name="The Broad Institute Genome Sequencing Center for Infectious Disease"/>
            <person name="Wu L."/>
            <person name="Ma J."/>
        </authorList>
    </citation>
    <scope>NUCLEOTIDE SEQUENCE [LARGE SCALE GENOMIC DNA]</scope>
    <source>
        <strain evidence="8">KCTC 42248</strain>
    </source>
</reference>